<dbReference type="RefSeq" id="WP_205720971.1">
    <property type="nucleotide sequence ID" value="NZ_CP070608.1"/>
</dbReference>
<accession>A0A974WHZ3</accession>
<organism evidence="1 2">
    <name type="scientific">Fulvivirga lutea</name>
    <dbReference type="NCBI Taxonomy" id="2810512"/>
    <lineage>
        <taxon>Bacteria</taxon>
        <taxon>Pseudomonadati</taxon>
        <taxon>Bacteroidota</taxon>
        <taxon>Cytophagia</taxon>
        <taxon>Cytophagales</taxon>
        <taxon>Fulvivirgaceae</taxon>
        <taxon>Fulvivirga</taxon>
    </lineage>
</organism>
<gene>
    <name evidence="1" type="ORF">JR347_12695</name>
</gene>
<name>A0A974WHZ3_9BACT</name>
<evidence type="ECO:0000313" key="2">
    <source>
        <dbReference type="Proteomes" id="UP000662783"/>
    </source>
</evidence>
<keyword evidence="2" id="KW-1185">Reference proteome</keyword>
<dbReference type="AlphaFoldDB" id="A0A974WHZ3"/>
<protein>
    <submittedName>
        <fullName evidence="1">Uncharacterized protein</fullName>
    </submittedName>
</protein>
<reference evidence="1" key="1">
    <citation type="submission" date="2021-02" db="EMBL/GenBank/DDBJ databases">
        <title>Fulvivirga sp. S481 isolated from sea water.</title>
        <authorList>
            <person name="Bae S.S."/>
            <person name="Baek K."/>
        </authorList>
    </citation>
    <scope>NUCLEOTIDE SEQUENCE</scope>
    <source>
        <strain evidence="1">S481</strain>
    </source>
</reference>
<dbReference type="Proteomes" id="UP000662783">
    <property type="component" value="Chromosome"/>
</dbReference>
<sequence>MRYPIFFFVFVLAVVVGLAMMFTNYSNPVDRLNGLMADEPIDDCYDNTMEAWFIEFNESQEEGVTMEEADQKAAKKALNQFEECKTSDK</sequence>
<dbReference type="EMBL" id="CP070608">
    <property type="protein sequence ID" value="QSE96455.1"/>
    <property type="molecule type" value="Genomic_DNA"/>
</dbReference>
<evidence type="ECO:0000313" key="1">
    <source>
        <dbReference type="EMBL" id="QSE96455.1"/>
    </source>
</evidence>
<dbReference type="KEGG" id="fuv:JR347_12695"/>
<proteinExistence type="predicted"/>